<dbReference type="InterPro" id="IPR008538">
    <property type="entry name" value="Uma2"/>
</dbReference>
<dbReference type="eggNOG" id="COG4636">
    <property type="taxonomic scope" value="Bacteria"/>
</dbReference>
<feature type="domain" description="Putative restriction endonuclease" evidence="1">
    <location>
        <begin position="12"/>
        <end position="93"/>
    </location>
</feature>
<dbReference type="EMBL" id="AP009389">
    <property type="protein sequence ID" value="BAF60483.1"/>
    <property type="molecule type" value="Genomic_DNA"/>
</dbReference>
<gene>
    <name evidence="2" type="ordered locus">PTH_2302</name>
</gene>
<sequence>MSSTERLDIITEMNVQGAPDLVVEVLSPSTGKNDRVEKSKMYYKHGVKEYWIVDPDHKTIEVFIPAEKNWNLFQSHDDDDTLISPLLTGLEIKLKDIF</sequence>
<dbReference type="STRING" id="370438.PTH_2302"/>
<dbReference type="AlphaFoldDB" id="A5CZU5"/>
<reference evidence="3" key="1">
    <citation type="journal article" date="2008" name="Genome Res.">
        <title>The genome of Pelotomaculum thermopropionicum reveals niche-associated evolution in anaerobic microbiota.</title>
        <authorList>
            <person name="Kosaka T."/>
            <person name="Kato S."/>
            <person name="Shimoyama T."/>
            <person name="Ishii S."/>
            <person name="Abe T."/>
            <person name="Watanabe K."/>
        </authorList>
    </citation>
    <scope>NUCLEOTIDE SEQUENCE [LARGE SCALE GENOMIC DNA]</scope>
    <source>
        <strain evidence="3">DSM 13744 / JCM 10971 / SI</strain>
    </source>
</reference>
<dbReference type="Pfam" id="PF05685">
    <property type="entry name" value="Uma2"/>
    <property type="match status" value="1"/>
</dbReference>
<proteinExistence type="predicted"/>
<dbReference type="InterPro" id="IPR012296">
    <property type="entry name" value="Nuclease_put_TT1808"/>
</dbReference>
<name>A5CZU5_PELTS</name>
<dbReference type="Gene3D" id="3.90.1570.10">
    <property type="entry name" value="tt1808, chain A"/>
    <property type="match status" value="1"/>
</dbReference>
<dbReference type="PANTHER" id="PTHR34107:SF4">
    <property type="entry name" value="SLL1222 PROTEIN"/>
    <property type="match status" value="1"/>
</dbReference>
<protein>
    <recommendedName>
        <fullName evidence="1">Putative restriction endonuclease domain-containing protein</fullName>
    </recommendedName>
</protein>
<evidence type="ECO:0000259" key="1">
    <source>
        <dbReference type="Pfam" id="PF05685"/>
    </source>
</evidence>
<dbReference type="KEGG" id="pth:PTH_2302"/>
<dbReference type="SUPFAM" id="SSF52980">
    <property type="entry name" value="Restriction endonuclease-like"/>
    <property type="match status" value="1"/>
</dbReference>
<organism evidence="2 3">
    <name type="scientific">Pelotomaculum thermopropionicum (strain DSM 13744 / JCM 10971 / SI)</name>
    <dbReference type="NCBI Taxonomy" id="370438"/>
    <lineage>
        <taxon>Bacteria</taxon>
        <taxon>Bacillati</taxon>
        <taxon>Bacillota</taxon>
        <taxon>Clostridia</taxon>
        <taxon>Eubacteriales</taxon>
        <taxon>Desulfotomaculaceae</taxon>
        <taxon>Pelotomaculum</taxon>
    </lineage>
</organism>
<evidence type="ECO:0000313" key="3">
    <source>
        <dbReference type="Proteomes" id="UP000006556"/>
    </source>
</evidence>
<dbReference type="CDD" id="cd06260">
    <property type="entry name" value="DUF820-like"/>
    <property type="match status" value="1"/>
</dbReference>
<evidence type="ECO:0000313" key="2">
    <source>
        <dbReference type="EMBL" id="BAF60483.1"/>
    </source>
</evidence>
<dbReference type="PANTHER" id="PTHR34107">
    <property type="entry name" value="SLL0198 PROTEIN-RELATED"/>
    <property type="match status" value="1"/>
</dbReference>
<dbReference type="HOGENOM" id="CLU_076312_7_1_9"/>
<keyword evidence="3" id="KW-1185">Reference proteome</keyword>
<accession>A5CZU5</accession>
<dbReference type="InterPro" id="IPR011335">
    <property type="entry name" value="Restrct_endonuc-II-like"/>
</dbReference>
<dbReference type="Proteomes" id="UP000006556">
    <property type="component" value="Chromosome"/>
</dbReference>